<feature type="region of interest" description="Disordered" evidence="1">
    <location>
        <begin position="1"/>
        <end position="102"/>
    </location>
</feature>
<feature type="compositionally biased region" description="Basic residues" evidence="1">
    <location>
        <begin position="246"/>
        <end position="261"/>
    </location>
</feature>
<dbReference type="FunFam" id="3.10.450.40:FF:000016">
    <property type="entry name" value="Predicted protein"/>
    <property type="match status" value="1"/>
</dbReference>
<protein>
    <submittedName>
        <fullName evidence="2">Uncharacterized protein</fullName>
    </submittedName>
</protein>
<evidence type="ECO:0000256" key="1">
    <source>
        <dbReference type="SAM" id="MobiDB-lite"/>
    </source>
</evidence>
<organism evidence="2 3">
    <name type="scientific">Fraxinus pennsylvanica</name>
    <dbReference type="NCBI Taxonomy" id="56036"/>
    <lineage>
        <taxon>Eukaryota</taxon>
        <taxon>Viridiplantae</taxon>
        <taxon>Streptophyta</taxon>
        <taxon>Embryophyta</taxon>
        <taxon>Tracheophyta</taxon>
        <taxon>Spermatophyta</taxon>
        <taxon>Magnoliopsida</taxon>
        <taxon>eudicotyledons</taxon>
        <taxon>Gunneridae</taxon>
        <taxon>Pentapetalae</taxon>
        <taxon>asterids</taxon>
        <taxon>lamiids</taxon>
        <taxon>Lamiales</taxon>
        <taxon>Oleaceae</taxon>
        <taxon>Oleeae</taxon>
        <taxon>Fraxinus</taxon>
    </lineage>
</organism>
<accession>A0AAD1ZUX9</accession>
<dbReference type="GO" id="GO:0017126">
    <property type="term" value="P:nucleologenesis"/>
    <property type="evidence" value="ECO:0007669"/>
    <property type="project" value="TreeGrafter"/>
</dbReference>
<proteinExistence type="predicted"/>
<dbReference type="Proteomes" id="UP000834106">
    <property type="component" value="Chromosome 13"/>
</dbReference>
<feature type="compositionally biased region" description="Acidic residues" evidence="1">
    <location>
        <begin position="54"/>
        <end position="70"/>
    </location>
</feature>
<dbReference type="Gene3D" id="3.10.450.40">
    <property type="match status" value="1"/>
</dbReference>
<dbReference type="PANTHER" id="PTHR33415:SF12">
    <property type="entry name" value="PROTEIN EMBRYO DEFECTIVE 514"/>
    <property type="match status" value="1"/>
</dbReference>
<dbReference type="AlphaFoldDB" id="A0AAD1ZUX9"/>
<reference evidence="2" key="1">
    <citation type="submission" date="2023-05" db="EMBL/GenBank/DDBJ databases">
        <authorList>
            <person name="Huff M."/>
        </authorList>
    </citation>
    <scope>NUCLEOTIDE SEQUENCE</scope>
</reference>
<evidence type="ECO:0000313" key="3">
    <source>
        <dbReference type="Proteomes" id="UP000834106"/>
    </source>
</evidence>
<dbReference type="PANTHER" id="PTHR33415">
    <property type="entry name" value="PROTEIN EMBRYO DEFECTIVE 514"/>
    <property type="match status" value="1"/>
</dbReference>
<keyword evidence="3" id="KW-1185">Reference proteome</keyword>
<dbReference type="GO" id="GO:1901259">
    <property type="term" value="P:chloroplast rRNA processing"/>
    <property type="evidence" value="ECO:0007669"/>
    <property type="project" value="TreeGrafter"/>
</dbReference>
<name>A0AAD1ZUX9_9LAMI</name>
<dbReference type="EMBL" id="OU503048">
    <property type="protein sequence ID" value="CAI9773737.1"/>
    <property type="molecule type" value="Genomic_DNA"/>
</dbReference>
<feature type="compositionally biased region" description="Basic and acidic residues" evidence="1">
    <location>
        <begin position="107"/>
        <end position="117"/>
    </location>
</feature>
<evidence type="ECO:0000313" key="2">
    <source>
        <dbReference type="EMBL" id="CAI9773737.1"/>
    </source>
</evidence>
<gene>
    <name evidence="2" type="ORF">FPE_LOCUS21167</name>
</gene>
<sequence length="261" mass="29216">MAGEEASETLEQDMEPEPQAAEEEPADPTPATSENSGGLKRVGVMAGEQASETLEQDMEPEPQAAEEEPADPTPATSENSGGLKRAKEEEKEEENVEKKLKVDEKFVEEQRLEKPDDNNAETEELGPVSLGPKVFESSQEMFDYFFKLLHNWPPSINVNKYEHIVLLELLKKGHLEPEKKIGNGIKAFQVRFHPQFRSRCFFLKRDDESVDDFSFRKCVDHILPLPENMQTKDGVNKALSGGGRGGRGRGHGRGRGRGRGW</sequence>
<dbReference type="GO" id="GO:0009658">
    <property type="term" value="P:chloroplast organization"/>
    <property type="evidence" value="ECO:0007669"/>
    <property type="project" value="TreeGrafter"/>
</dbReference>
<dbReference type="InterPro" id="IPR044673">
    <property type="entry name" value="DCL-like"/>
</dbReference>
<feature type="compositionally biased region" description="Acidic residues" evidence="1">
    <location>
        <begin position="1"/>
        <end position="26"/>
    </location>
</feature>
<dbReference type="GO" id="GO:0005634">
    <property type="term" value="C:nucleus"/>
    <property type="evidence" value="ECO:0007669"/>
    <property type="project" value="TreeGrafter"/>
</dbReference>
<feature type="region of interest" description="Disordered" evidence="1">
    <location>
        <begin position="233"/>
        <end position="261"/>
    </location>
</feature>
<feature type="region of interest" description="Disordered" evidence="1">
    <location>
        <begin position="107"/>
        <end position="126"/>
    </location>
</feature>
<dbReference type="GO" id="GO:0009507">
    <property type="term" value="C:chloroplast"/>
    <property type="evidence" value="ECO:0007669"/>
    <property type="project" value="TreeGrafter"/>
</dbReference>
<dbReference type="Pfam" id="PF11523">
    <property type="entry name" value="DUF3223"/>
    <property type="match status" value="1"/>
</dbReference>